<comment type="caution">
    <text evidence="2">The sequence shown here is derived from an EMBL/GenBank/DDBJ whole genome shotgun (WGS) entry which is preliminary data.</text>
</comment>
<gene>
    <name evidence="2" type="ORF">D3876_13960</name>
</gene>
<dbReference type="Pfam" id="PF12697">
    <property type="entry name" value="Abhydrolase_6"/>
    <property type="match status" value="1"/>
</dbReference>
<keyword evidence="2" id="KW-0378">Hydrolase</keyword>
<reference evidence="2 3" key="1">
    <citation type="submission" date="2018-09" db="EMBL/GenBank/DDBJ databases">
        <authorList>
            <person name="Zhu H."/>
        </authorList>
    </citation>
    <scope>NUCLEOTIDE SEQUENCE [LARGE SCALE GENOMIC DNA]</scope>
    <source>
        <strain evidence="2 3">K2R01-6</strain>
    </source>
</reference>
<feature type="domain" description="AB hydrolase-1" evidence="1">
    <location>
        <begin position="4"/>
        <end position="228"/>
    </location>
</feature>
<dbReference type="PANTHER" id="PTHR37017:SF11">
    <property type="entry name" value="ESTERASE_LIPASE_THIOESTERASE DOMAIN-CONTAINING PROTEIN"/>
    <property type="match status" value="1"/>
</dbReference>
<dbReference type="Gene3D" id="3.40.50.1820">
    <property type="entry name" value="alpha/beta hydrolase"/>
    <property type="match status" value="1"/>
</dbReference>
<dbReference type="InterPro" id="IPR052897">
    <property type="entry name" value="Sec-Metab_Biosynth_Hydrolase"/>
</dbReference>
<dbReference type="SUPFAM" id="SSF53474">
    <property type="entry name" value="alpha/beta-Hydrolases"/>
    <property type="match status" value="1"/>
</dbReference>
<dbReference type="GO" id="GO:0016787">
    <property type="term" value="F:hydrolase activity"/>
    <property type="evidence" value="ECO:0007669"/>
    <property type="project" value="UniProtKB-KW"/>
</dbReference>
<protein>
    <submittedName>
        <fullName evidence="2">Alpha/beta hydrolase</fullName>
    </submittedName>
</protein>
<dbReference type="AlphaFoldDB" id="A0A418WMI9"/>
<evidence type="ECO:0000259" key="1">
    <source>
        <dbReference type="Pfam" id="PF12697"/>
    </source>
</evidence>
<dbReference type="Proteomes" id="UP000286100">
    <property type="component" value="Unassembled WGS sequence"/>
</dbReference>
<evidence type="ECO:0000313" key="3">
    <source>
        <dbReference type="Proteomes" id="UP000286100"/>
    </source>
</evidence>
<dbReference type="EMBL" id="QYUM01000003">
    <property type="protein sequence ID" value="RJF91218.1"/>
    <property type="molecule type" value="Genomic_DNA"/>
</dbReference>
<name>A0A418WMI9_9SPHN</name>
<accession>A0A418WMI9</accession>
<sequence length="238" mass="26305">MAVFVLVHGGGHGGWCYQFVARRLRAEGHEVYTPSLTGLAEREHLLSPDIDLDMQITDVVKLLHFEDLRDVILVGHSYGGMVITGVADRAADRIDHLVYLDAANPVNGQSLVDVAGPLMLLARQMGRVVDGVELVLFPGNDPMSFYGVTDPDLIEWMKPKLTPHPWKCFEQKLVLDNEDALWAIPRSHIICTSTIDGRDIEALKATSDGRVWDIDTGHDLMITEPEAVTGYLLKIAAL</sequence>
<dbReference type="RefSeq" id="WP_119763112.1">
    <property type="nucleotide sequence ID" value="NZ_QYUM01000003.1"/>
</dbReference>
<dbReference type="OrthoDB" id="9814966at2"/>
<organism evidence="2 3">
    <name type="scientific">Sphingomonas cavernae</name>
    <dbReference type="NCBI Taxonomy" id="2320861"/>
    <lineage>
        <taxon>Bacteria</taxon>
        <taxon>Pseudomonadati</taxon>
        <taxon>Pseudomonadota</taxon>
        <taxon>Alphaproteobacteria</taxon>
        <taxon>Sphingomonadales</taxon>
        <taxon>Sphingomonadaceae</taxon>
        <taxon>Sphingomonas</taxon>
    </lineage>
</organism>
<evidence type="ECO:0000313" key="2">
    <source>
        <dbReference type="EMBL" id="RJF91218.1"/>
    </source>
</evidence>
<keyword evidence="3" id="KW-1185">Reference proteome</keyword>
<dbReference type="InterPro" id="IPR029058">
    <property type="entry name" value="AB_hydrolase_fold"/>
</dbReference>
<dbReference type="InterPro" id="IPR000073">
    <property type="entry name" value="AB_hydrolase_1"/>
</dbReference>
<proteinExistence type="predicted"/>
<dbReference type="PANTHER" id="PTHR37017">
    <property type="entry name" value="AB HYDROLASE-1 DOMAIN-CONTAINING PROTEIN-RELATED"/>
    <property type="match status" value="1"/>
</dbReference>